<evidence type="ECO:0000256" key="4">
    <source>
        <dbReference type="ARBA" id="ARBA00022630"/>
    </source>
</evidence>
<dbReference type="GO" id="GO:0006747">
    <property type="term" value="P:FAD biosynthetic process"/>
    <property type="evidence" value="ECO:0007669"/>
    <property type="project" value="UniProtKB-UniRule"/>
</dbReference>
<evidence type="ECO:0000259" key="16">
    <source>
        <dbReference type="SMART" id="SM00904"/>
    </source>
</evidence>
<sequence length="312" mass="35887">MQLIRGLHNLSEEHRGCALTIGNFDGVHLGHLEILKNLNKAARERHLLSCIMSFEPLPMEYFDRQTAPARLHRIREKWCALQNADVDYFLCARFNHQLAELSADDFINKILLEKLNVKYLLVGDDFRFGKKRCGDFETLQQAGKKHGFEVHNTDSVCYQDERISSTRIRQALMQNQLTHAEKMLGQPYQICGRIAHGDKRGRTIGFPTANIKLHRHATAVHGVYAVHMTGENNLSANGVANIGKRPTVDGQHLQLEVHLFDFDKEIYGQKVCVEFKQKIRDEKRFNSFDELKQQIIKDSKQAKDFFASKTDK</sequence>
<feature type="domain" description="Riboflavin kinase" evidence="16">
    <location>
        <begin position="183"/>
        <end position="307"/>
    </location>
</feature>
<dbReference type="EC" id="2.7.7.2" evidence="15"/>
<dbReference type="Pfam" id="PF06574">
    <property type="entry name" value="FAD_syn"/>
    <property type="match status" value="1"/>
</dbReference>
<dbReference type="SUPFAM" id="SSF52374">
    <property type="entry name" value="Nucleotidylyl transferase"/>
    <property type="match status" value="1"/>
</dbReference>
<comment type="similarity">
    <text evidence="15">Belongs to the ribF family.</text>
</comment>
<dbReference type="GO" id="GO:0005524">
    <property type="term" value="F:ATP binding"/>
    <property type="evidence" value="ECO:0007669"/>
    <property type="project" value="UniProtKB-UniRule"/>
</dbReference>
<dbReference type="GO" id="GO:0009398">
    <property type="term" value="P:FMN biosynthetic process"/>
    <property type="evidence" value="ECO:0007669"/>
    <property type="project" value="UniProtKB-UniRule"/>
</dbReference>
<dbReference type="EMBL" id="QFXC01000011">
    <property type="protein sequence ID" value="RDH82581.1"/>
    <property type="molecule type" value="Genomic_DNA"/>
</dbReference>
<dbReference type="NCBIfam" id="NF004163">
    <property type="entry name" value="PRK05627.1-6"/>
    <property type="match status" value="1"/>
</dbReference>
<evidence type="ECO:0000256" key="9">
    <source>
        <dbReference type="ARBA" id="ARBA00022777"/>
    </source>
</evidence>
<comment type="catalytic activity">
    <reaction evidence="13 15">
        <text>riboflavin + ATP = FMN + ADP + H(+)</text>
        <dbReference type="Rhea" id="RHEA:14357"/>
        <dbReference type="ChEBI" id="CHEBI:15378"/>
        <dbReference type="ChEBI" id="CHEBI:30616"/>
        <dbReference type="ChEBI" id="CHEBI:57986"/>
        <dbReference type="ChEBI" id="CHEBI:58210"/>
        <dbReference type="ChEBI" id="CHEBI:456216"/>
        <dbReference type="EC" id="2.7.1.26"/>
    </reaction>
</comment>
<dbReference type="GO" id="GO:0009231">
    <property type="term" value="P:riboflavin biosynthetic process"/>
    <property type="evidence" value="ECO:0007669"/>
    <property type="project" value="InterPro"/>
</dbReference>
<comment type="caution">
    <text evidence="17">The sequence shown here is derived from an EMBL/GenBank/DDBJ whole genome shotgun (WGS) entry which is preliminary data.</text>
</comment>
<dbReference type="SUPFAM" id="SSF82114">
    <property type="entry name" value="Riboflavin kinase-like"/>
    <property type="match status" value="1"/>
</dbReference>
<dbReference type="PANTHER" id="PTHR22749">
    <property type="entry name" value="RIBOFLAVIN KINASE/FMN ADENYLYLTRANSFERASE"/>
    <property type="match status" value="1"/>
</dbReference>
<protein>
    <recommendedName>
        <fullName evidence="15">Riboflavin biosynthesis protein</fullName>
    </recommendedName>
    <domain>
        <recommendedName>
            <fullName evidence="15">Riboflavin kinase</fullName>
            <ecNumber evidence="15">2.7.1.26</ecNumber>
        </recommendedName>
        <alternativeName>
            <fullName evidence="15">Flavokinase</fullName>
        </alternativeName>
    </domain>
    <domain>
        <recommendedName>
            <fullName evidence="15">FMN adenylyltransferase</fullName>
            <ecNumber evidence="15">2.7.7.2</ecNumber>
        </recommendedName>
        <alternativeName>
            <fullName evidence="15">FAD pyrophosphorylase</fullName>
        </alternativeName>
        <alternativeName>
            <fullName evidence="15">FAD synthase</fullName>
        </alternativeName>
    </domain>
</protein>
<evidence type="ECO:0000313" key="18">
    <source>
        <dbReference type="Proteomes" id="UP000254266"/>
    </source>
</evidence>
<keyword evidence="9 15" id="KW-0418">Kinase</keyword>
<dbReference type="NCBIfam" id="NF004160">
    <property type="entry name" value="PRK05627.1-3"/>
    <property type="match status" value="1"/>
</dbReference>
<evidence type="ECO:0000256" key="5">
    <source>
        <dbReference type="ARBA" id="ARBA00022643"/>
    </source>
</evidence>
<dbReference type="NCBIfam" id="NF004159">
    <property type="entry name" value="PRK05627.1-2"/>
    <property type="match status" value="1"/>
</dbReference>
<evidence type="ECO:0000256" key="11">
    <source>
        <dbReference type="ARBA" id="ARBA00022840"/>
    </source>
</evidence>
<dbReference type="CDD" id="cd02064">
    <property type="entry name" value="FAD_synthetase_N"/>
    <property type="match status" value="1"/>
</dbReference>
<dbReference type="EC" id="2.7.1.26" evidence="15"/>
<keyword evidence="10 15" id="KW-0274">FAD</keyword>
<dbReference type="Pfam" id="PF01687">
    <property type="entry name" value="Flavokinase"/>
    <property type="match status" value="1"/>
</dbReference>
<keyword evidence="7 15" id="KW-0548">Nucleotidyltransferase</keyword>
<keyword evidence="18" id="KW-1185">Reference proteome</keyword>
<name>A0A370DCI0_9GAMM</name>
<comment type="pathway">
    <text evidence="2 15">Cofactor biosynthesis; FAD biosynthesis; FAD from FMN: step 1/1.</text>
</comment>
<dbReference type="InterPro" id="IPR023468">
    <property type="entry name" value="Riboflavin_kinase"/>
</dbReference>
<keyword evidence="12" id="KW-0511">Multifunctional enzyme</keyword>
<dbReference type="UniPathway" id="UPA00277">
    <property type="reaction ID" value="UER00407"/>
</dbReference>
<evidence type="ECO:0000256" key="2">
    <source>
        <dbReference type="ARBA" id="ARBA00004726"/>
    </source>
</evidence>
<keyword evidence="5 15" id="KW-0288">FMN</keyword>
<proteinExistence type="inferred from homology"/>
<accession>A0A370DCI0</accession>
<dbReference type="InterPro" id="IPR015864">
    <property type="entry name" value="FAD_synthase"/>
</dbReference>
<evidence type="ECO:0000256" key="3">
    <source>
        <dbReference type="ARBA" id="ARBA00005201"/>
    </source>
</evidence>
<dbReference type="UniPathway" id="UPA00276">
    <property type="reaction ID" value="UER00406"/>
</dbReference>
<keyword evidence="6 15" id="KW-0808">Transferase</keyword>
<dbReference type="GO" id="GO:0003919">
    <property type="term" value="F:FMN adenylyltransferase activity"/>
    <property type="evidence" value="ECO:0007669"/>
    <property type="project" value="UniProtKB-UniRule"/>
</dbReference>
<dbReference type="SMART" id="SM00904">
    <property type="entry name" value="Flavokinase"/>
    <property type="match status" value="1"/>
</dbReference>
<comment type="catalytic activity">
    <reaction evidence="14 15">
        <text>FMN + ATP + H(+) = FAD + diphosphate</text>
        <dbReference type="Rhea" id="RHEA:17237"/>
        <dbReference type="ChEBI" id="CHEBI:15378"/>
        <dbReference type="ChEBI" id="CHEBI:30616"/>
        <dbReference type="ChEBI" id="CHEBI:33019"/>
        <dbReference type="ChEBI" id="CHEBI:57692"/>
        <dbReference type="ChEBI" id="CHEBI:58210"/>
        <dbReference type="EC" id="2.7.7.2"/>
    </reaction>
</comment>
<dbReference type="GO" id="GO:0008531">
    <property type="term" value="F:riboflavin kinase activity"/>
    <property type="evidence" value="ECO:0007669"/>
    <property type="project" value="UniProtKB-UniRule"/>
</dbReference>
<evidence type="ECO:0000256" key="12">
    <source>
        <dbReference type="ARBA" id="ARBA00023268"/>
    </source>
</evidence>
<dbReference type="Gene3D" id="2.40.30.30">
    <property type="entry name" value="Riboflavin kinase-like"/>
    <property type="match status" value="1"/>
</dbReference>
<dbReference type="NCBIfam" id="TIGR00083">
    <property type="entry name" value="ribF"/>
    <property type="match status" value="1"/>
</dbReference>
<evidence type="ECO:0000313" key="17">
    <source>
        <dbReference type="EMBL" id="RDH82581.1"/>
    </source>
</evidence>
<evidence type="ECO:0000256" key="14">
    <source>
        <dbReference type="ARBA" id="ARBA00049494"/>
    </source>
</evidence>
<dbReference type="InterPro" id="IPR014729">
    <property type="entry name" value="Rossmann-like_a/b/a_fold"/>
</dbReference>
<dbReference type="Gene3D" id="3.40.50.620">
    <property type="entry name" value="HUPs"/>
    <property type="match status" value="1"/>
</dbReference>
<comment type="function">
    <text evidence="1">Catalyzes the phosphorylation of riboflavin to FMN followed by the adenylation of FMN to FAD.</text>
</comment>
<keyword evidence="11 15" id="KW-0067">ATP-binding</keyword>
<comment type="pathway">
    <text evidence="3 15">Cofactor biosynthesis; FMN biosynthesis; FMN from riboflavin (ATP route): step 1/1.</text>
</comment>
<evidence type="ECO:0000256" key="1">
    <source>
        <dbReference type="ARBA" id="ARBA00002121"/>
    </source>
</evidence>
<dbReference type="Proteomes" id="UP000254266">
    <property type="component" value="Unassembled WGS sequence"/>
</dbReference>
<dbReference type="InterPro" id="IPR015865">
    <property type="entry name" value="Riboflavin_kinase_bac/euk"/>
</dbReference>
<dbReference type="NCBIfam" id="NF004162">
    <property type="entry name" value="PRK05627.1-5"/>
    <property type="match status" value="1"/>
</dbReference>
<keyword evidence="4 15" id="KW-0285">Flavoprotein</keyword>
<evidence type="ECO:0000256" key="10">
    <source>
        <dbReference type="ARBA" id="ARBA00022827"/>
    </source>
</evidence>
<dbReference type="PANTHER" id="PTHR22749:SF6">
    <property type="entry name" value="RIBOFLAVIN KINASE"/>
    <property type="match status" value="1"/>
</dbReference>
<evidence type="ECO:0000256" key="15">
    <source>
        <dbReference type="PIRNR" id="PIRNR004491"/>
    </source>
</evidence>
<dbReference type="AlphaFoldDB" id="A0A370DCI0"/>
<gene>
    <name evidence="17" type="ORF">DIZ80_09865</name>
</gene>
<evidence type="ECO:0000256" key="6">
    <source>
        <dbReference type="ARBA" id="ARBA00022679"/>
    </source>
</evidence>
<evidence type="ECO:0000256" key="7">
    <source>
        <dbReference type="ARBA" id="ARBA00022695"/>
    </source>
</evidence>
<evidence type="ECO:0000256" key="13">
    <source>
        <dbReference type="ARBA" id="ARBA00047880"/>
    </source>
</evidence>
<reference evidence="17 18" key="1">
    <citation type="journal article" date="2018" name="ISME J.">
        <title>Endosymbiont genomes yield clues of tubeworm success.</title>
        <authorList>
            <person name="Li Y."/>
            <person name="Liles M.R."/>
            <person name="Halanych K.M."/>
        </authorList>
    </citation>
    <scope>NUCLEOTIDE SEQUENCE [LARGE SCALE GENOMIC DNA]</scope>
    <source>
        <strain evidence="17">A1464</strain>
    </source>
</reference>
<dbReference type="PIRSF" id="PIRSF004491">
    <property type="entry name" value="FAD_Synth"/>
    <property type="match status" value="1"/>
</dbReference>
<dbReference type="FunFam" id="2.40.30.30:FF:000003">
    <property type="entry name" value="Riboflavin biosynthesis protein"/>
    <property type="match status" value="1"/>
</dbReference>
<dbReference type="InterPro" id="IPR002606">
    <property type="entry name" value="Riboflavin_kinase_bac"/>
</dbReference>
<dbReference type="FunFam" id="3.40.50.620:FF:000021">
    <property type="entry name" value="Riboflavin biosynthesis protein"/>
    <property type="match status" value="1"/>
</dbReference>
<evidence type="ECO:0000256" key="8">
    <source>
        <dbReference type="ARBA" id="ARBA00022741"/>
    </source>
</evidence>
<dbReference type="InterPro" id="IPR023465">
    <property type="entry name" value="Riboflavin_kinase_dom_sf"/>
</dbReference>
<keyword evidence="8 15" id="KW-0547">Nucleotide-binding</keyword>
<organism evidence="17 18">
    <name type="scientific">endosymbiont of Galathealinum brachiosum</name>
    <dbReference type="NCBI Taxonomy" id="2200906"/>
    <lineage>
        <taxon>Bacteria</taxon>
        <taxon>Pseudomonadati</taxon>
        <taxon>Pseudomonadota</taxon>
        <taxon>Gammaproteobacteria</taxon>
        <taxon>sulfur-oxidizing symbionts</taxon>
    </lineage>
</organism>